<evidence type="ECO:0000256" key="3">
    <source>
        <dbReference type="ARBA" id="ARBA00012054"/>
    </source>
</evidence>
<proteinExistence type="inferred from homology"/>
<evidence type="ECO:0000256" key="4">
    <source>
        <dbReference type="ARBA" id="ARBA00022679"/>
    </source>
</evidence>
<dbReference type="InterPro" id="IPR006001">
    <property type="entry name" value="Therm_gnt_kin"/>
</dbReference>
<sequence length="206" mass="23526">MLFTGERPQLLHTRVITGPAGRRKTMVCQYLQNELEVPFLEGDDIPLQYHSKSNEDKTGNGAPLTDEGRWDWLVALRKAAIDALSPAESDDLHPPFARVVSSSARKEEYGDVMRIAVYGSPYIKLHFIYLKLNEEMLMRRVTQREAHYMESNMVRFQLQAFEEPQSEWGIITMNVEGSQEQVCRRVLYSVCSNLKDGPRSGQGLFG</sequence>
<comment type="similarity">
    <text evidence="2">Belongs to the gluconokinase GntK/GntV family.</text>
</comment>
<gene>
    <name evidence="10" type="ORF">EURHEDRAFT_549418</name>
</gene>
<comment type="pathway">
    <text evidence="1">Carbohydrate acid metabolism; D-gluconate degradation.</text>
</comment>
<evidence type="ECO:0000256" key="7">
    <source>
        <dbReference type="ARBA" id="ARBA00022840"/>
    </source>
</evidence>
<dbReference type="SUPFAM" id="SSF52540">
    <property type="entry name" value="P-loop containing nucleoside triphosphate hydrolases"/>
    <property type="match status" value="1"/>
</dbReference>
<evidence type="ECO:0000256" key="1">
    <source>
        <dbReference type="ARBA" id="ARBA00004875"/>
    </source>
</evidence>
<keyword evidence="5" id="KW-0547">Nucleotide-binding</keyword>
<keyword evidence="6 10" id="KW-0418">Kinase</keyword>
<organism evidence="10 11">
    <name type="scientific">Aspergillus ruber (strain CBS 135680)</name>
    <dbReference type="NCBI Taxonomy" id="1388766"/>
    <lineage>
        <taxon>Eukaryota</taxon>
        <taxon>Fungi</taxon>
        <taxon>Dikarya</taxon>
        <taxon>Ascomycota</taxon>
        <taxon>Pezizomycotina</taxon>
        <taxon>Eurotiomycetes</taxon>
        <taxon>Eurotiomycetidae</taxon>
        <taxon>Eurotiales</taxon>
        <taxon>Aspergillaceae</taxon>
        <taxon>Aspergillus</taxon>
        <taxon>Aspergillus subgen. Aspergillus</taxon>
    </lineage>
</organism>
<keyword evidence="7" id="KW-0067">ATP-binding</keyword>
<dbReference type="InterPro" id="IPR027417">
    <property type="entry name" value="P-loop_NTPase"/>
</dbReference>
<dbReference type="GO" id="GO:0046316">
    <property type="term" value="F:gluconokinase activity"/>
    <property type="evidence" value="ECO:0007669"/>
    <property type="project" value="UniProtKB-EC"/>
</dbReference>
<evidence type="ECO:0000256" key="9">
    <source>
        <dbReference type="ARBA" id="ARBA00048090"/>
    </source>
</evidence>
<dbReference type="HOGENOM" id="CLU_077168_0_1_1"/>
<dbReference type="RefSeq" id="XP_040634128.1">
    <property type="nucleotide sequence ID" value="XM_040787502.1"/>
</dbReference>
<dbReference type="AlphaFoldDB" id="A0A017S072"/>
<dbReference type="EMBL" id="KK088459">
    <property type="protein sequence ID" value="EYE90438.1"/>
    <property type="molecule type" value="Genomic_DNA"/>
</dbReference>
<evidence type="ECO:0000256" key="5">
    <source>
        <dbReference type="ARBA" id="ARBA00022741"/>
    </source>
</evidence>
<dbReference type="UniPathway" id="UPA00792"/>
<dbReference type="Proteomes" id="UP000019804">
    <property type="component" value="Unassembled WGS sequence"/>
</dbReference>
<dbReference type="OrthoDB" id="275177at2759"/>
<dbReference type="GO" id="GO:0005524">
    <property type="term" value="F:ATP binding"/>
    <property type="evidence" value="ECO:0007669"/>
    <property type="project" value="UniProtKB-KW"/>
</dbReference>
<dbReference type="EC" id="2.7.1.12" evidence="3"/>
<dbReference type="GO" id="GO:0005975">
    <property type="term" value="P:carbohydrate metabolic process"/>
    <property type="evidence" value="ECO:0007669"/>
    <property type="project" value="InterPro"/>
</dbReference>
<evidence type="ECO:0000256" key="8">
    <source>
        <dbReference type="ARBA" id="ARBA00029835"/>
    </source>
</evidence>
<keyword evidence="11" id="KW-1185">Reference proteome</keyword>
<dbReference type="PANTHER" id="PTHR43442">
    <property type="entry name" value="GLUCONOKINASE-RELATED"/>
    <property type="match status" value="1"/>
</dbReference>
<keyword evidence="4" id="KW-0808">Transferase</keyword>
<dbReference type="PANTHER" id="PTHR43442:SF3">
    <property type="entry name" value="GLUCONOKINASE-RELATED"/>
    <property type="match status" value="1"/>
</dbReference>
<evidence type="ECO:0000313" key="11">
    <source>
        <dbReference type="Proteomes" id="UP000019804"/>
    </source>
</evidence>
<dbReference type="STRING" id="1388766.A0A017S072"/>
<accession>A0A017S072</accession>
<evidence type="ECO:0000256" key="6">
    <source>
        <dbReference type="ARBA" id="ARBA00022777"/>
    </source>
</evidence>
<evidence type="ECO:0000313" key="10">
    <source>
        <dbReference type="EMBL" id="EYE90438.1"/>
    </source>
</evidence>
<dbReference type="GeneID" id="63702626"/>
<comment type="catalytic activity">
    <reaction evidence="9">
        <text>D-gluconate + ATP = 6-phospho-D-gluconate + ADP + H(+)</text>
        <dbReference type="Rhea" id="RHEA:19433"/>
        <dbReference type="ChEBI" id="CHEBI:15378"/>
        <dbReference type="ChEBI" id="CHEBI:18391"/>
        <dbReference type="ChEBI" id="CHEBI:30616"/>
        <dbReference type="ChEBI" id="CHEBI:58759"/>
        <dbReference type="ChEBI" id="CHEBI:456216"/>
        <dbReference type="EC" id="2.7.1.12"/>
    </reaction>
</comment>
<protein>
    <recommendedName>
        <fullName evidence="3">gluconokinase</fullName>
        <ecNumber evidence="3">2.7.1.12</ecNumber>
    </recommendedName>
    <alternativeName>
        <fullName evidence="8">Gluconate kinase</fullName>
    </alternativeName>
</protein>
<reference evidence="11" key="1">
    <citation type="journal article" date="2014" name="Nat. Commun.">
        <title>Genomic adaptations of the halophilic Dead Sea filamentous fungus Eurotium rubrum.</title>
        <authorList>
            <person name="Kis-Papo T."/>
            <person name="Weig A.R."/>
            <person name="Riley R."/>
            <person name="Persoh D."/>
            <person name="Salamov A."/>
            <person name="Sun H."/>
            <person name="Lipzen A."/>
            <person name="Wasser S.P."/>
            <person name="Rambold G."/>
            <person name="Grigoriev I.V."/>
            <person name="Nevo E."/>
        </authorList>
    </citation>
    <scope>NUCLEOTIDE SEQUENCE [LARGE SCALE GENOMIC DNA]</scope>
    <source>
        <strain evidence="11">CBS 135680</strain>
    </source>
</reference>
<dbReference type="Gene3D" id="3.40.50.300">
    <property type="entry name" value="P-loop containing nucleotide triphosphate hydrolases"/>
    <property type="match status" value="1"/>
</dbReference>
<name>A0A017S072_ASPRC</name>
<dbReference type="GO" id="GO:0005737">
    <property type="term" value="C:cytoplasm"/>
    <property type="evidence" value="ECO:0007669"/>
    <property type="project" value="TreeGrafter"/>
</dbReference>
<evidence type="ECO:0000256" key="2">
    <source>
        <dbReference type="ARBA" id="ARBA00008420"/>
    </source>
</evidence>
<dbReference type="CDD" id="cd02021">
    <property type="entry name" value="GntK"/>
    <property type="match status" value="1"/>
</dbReference>